<protein>
    <submittedName>
        <fullName evidence="1">Uncharacterized protein</fullName>
    </submittedName>
</protein>
<dbReference type="Proteomes" id="UP001596137">
    <property type="component" value="Unassembled WGS sequence"/>
</dbReference>
<organism evidence="1 2">
    <name type="scientific">Sphaerisporangium aureirubrum</name>
    <dbReference type="NCBI Taxonomy" id="1544736"/>
    <lineage>
        <taxon>Bacteria</taxon>
        <taxon>Bacillati</taxon>
        <taxon>Actinomycetota</taxon>
        <taxon>Actinomycetes</taxon>
        <taxon>Streptosporangiales</taxon>
        <taxon>Streptosporangiaceae</taxon>
        <taxon>Sphaerisporangium</taxon>
    </lineage>
</organism>
<evidence type="ECO:0000313" key="2">
    <source>
        <dbReference type="Proteomes" id="UP001596137"/>
    </source>
</evidence>
<accession>A0ABW1NDL2</accession>
<sequence length="192" mass="21098">MDEATHKCARRRCATQIRMGLLMCPPDWALVPQHIQRAVYRAYRARPRDWAAYAAAVRDAQNAVDATEYPATLQHAATILRARAQAAGGEQWEAHDFTEGTIVRPRSIFRLPPSISSQLHGPDPWRCGPPCVTPEDGVFIATMNPQLAALFADLLEEASAIATANLKNPRQAPRDITKALAVAHEILGSDRA</sequence>
<comment type="caution">
    <text evidence="1">The sequence shown here is derived from an EMBL/GenBank/DDBJ whole genome shotgun (WGS) entry which is preliminary data.</text>
</comment>
<proteinExistence type="predicted"/>
<gene>
    <name evidence="1" type="ORF">ACFP1K_07435</name>
</gene>
<name>A0ABW1NDL2_9ACTN</name>
<keyword evidence="2" id="KW-1185">Reference proteome</keyword>
<dbReference type="RefSeq" id="WP_380748353.1">
    <property type="nucleotide sequence ID" value="NZ_JBHSRF010000007.1"/>
</dbReference>
<evidence type="ECO:0000313" key="1">
    <source>
        <dbReference type="EMBL" id="MFC6080988.1"/>
    </source>
</evidence>
<reference evidence="2" key="1">
    <citation type="journal article" date="2019" name="Int. J. Syst. Evol. Microbiol.">
        <title>The Global Catalogue of Microorganisms (GCM) 10K type strain sequencing project: providing services to taxonomists for standard genome sequencing and annotation.</title>
        <authorList>
            <consortium name="The Broad Institute Genomics Platform"/>
            <consortium name="The Broad Institute Genome Sequencing Center for Infectious Disease"/>
            <person name="Wu L."/>
            <person name="Ma J."/>
        </authorList>
    </citation>
    <scope>NUCLEOTIDE SEQUENCE [LARGE SCALE GENOMIC DNA]</scope>
    <source>
        <strain evidence="2">JCM 30346</strain>
    </source>
</reference>
<dbReference type="EMBL" id="JBHSRF010000007">
    <property type="protein sequence ID" value="MFC6080988.1"/>
    <property type="molecule type" value="Genomic_DNA"/>
</dbReference>